<protein>
    <submittedName>
        <fullName evidence="1">Uncharacterized protein</fullName>
    </submittedName>
</protein>
<accession>A0A5J9WFZ2</accession>
<evidence type="ECO:0000313" key="2">
    <source>
        <dbReference type="Proteomes" id="UP000324897"/>
    </source>
</evidence>
<comment type="caution">
    <text evidence="1">The sequence shown here is derived from an EMBL/GenBank/DDBJ whole genome shotgun (WGS) entry which is preliminary data.</text>
</comment>
<dbReference type="EMBL" id="RWGY01000004">
    <property type="protein sequence ID" value="TVU46876.1"/>
    <property type="molecule type" value="Genomic_DNA"/>
</dbReference>
<reference evidence="1 2" key="1">
    <citation type="journal article" date="2019" name="Sci. Rep.">
        <title>A high-quality genome of Eragrostis curvula grass provides insights into Poaceae evolution and supports new strategies to enhance forage quality.</title>
        <authorList>
            <person name="Carballo J."/>
            <person name="Santos B.A.C.M."/>
            <person name="Zappacosta D."/>
            <person name="Garbus I."/>
            <person name="Selva J.P."/>
            <person name="Gallo C.A."/>
            <person name="Diaz A."/>
            <person name="Albertini E."/>
            <person name="Caccamo M."/>
            <person name="Echenique V."/>
        </authorList>
    </citation>
    <scope>NUCLEOTIDE SEQUENCE [LARGE SCALE GENOMIC DNA]</scope>
    <source>
        <strain evidence="2">cv. Victoria</strain>
        <tissue evidence="1">Leaf</tissue>
    </source>
</reference>
<name>A0A5J9WFZ2_9POAL</name>
<evidence type="ECO:0000313" key="1">
    <source>
        <dbReference type="EMBL" id="TVU46876.1"/>
    </source>
</evidence>
<dbReference type="Gramene" id="TVU46876">
    <property type="protein sequence ID" value="TVU46876"/>
    <property type="gene ID" value="EJB05_06448"/>
</dbReference>
<sequence>MARALGLRLCHVAGARPHLVTSTRHHGGPLLHARCGSAAKGQLRVAHVEAKIPIDWKRKVAVVAVQLPRDSRLGPRSSGCS</sequence>
<dbReference type="AlphaFoldDB" id="A0A5J9WFZ2"/>
<proteinExistence type="predicted"/>
<gene>
    <name evidence="1" type="ORF">EJB05_06448</name>
</gene>
<organism evidence="1 2">
    <name type="scientific">Eragrostis curvula</name>
    <name type="common">weeping love grass</name>
    <dbReference type="NCBI Taxonomy" id="38414"/>
    <lineage>
        <taxon>Eukaryota</taxon>
        <taxon>Viridiplantae</taxon>
        <taxon>Streptophyta</taxon>
        <taxon>Embryophyta</taxon>
        <taxon>Tracheophyta</taxon>
        <taxon>Spermatophyta</taxon>
        <taxon>Magnoliopsida</taxon>
        <taxon>Liliopsida</taxon>
        <taxon>Poales</taxon>
        <taxon>Poaceae</taxon>
        <taxon>PACMAD clade</taxon>
        <taxon>Chloridoideae</taxon>
        <taxon>Eragrostideae</taxon>
        <taxon>Eragrostidinae</taxon>
        <taxon>Eragrostis</taxon>
    </lineage>
</organism>
<dbReference type="Proteomes" id="UP000324897">
    <property type="component" value="Chromosome 5"/>
</dbReference>
<keyword evidence="2" id="KW-1185">Reference proteome</keyword>